<organism evidence="2 3">
    <name type="scientific">Limnospira indica PCC 8005</name>
    <dbReference type="NCBI Taxonomy" id="376219"/>
    <lineage>
        <taxon>Bacteria</taxon>
        <taxon>Bacillati</taxon>
        <taxon>Cyanobacteriota</taxon>
        <taxon>Cyanophyceae</taxon>
        <taxon>Oscillatoriophycideae</taxon>
        <taxon>Oscillatoriales</taxon>
        <taxon>Sirenicapillariaceae</taxon>
        <taxon>Limnospira</taxon>
    </lineage>
</organism>
<protein>
    <submittedName>
        <fullName evidence="2">2Fe-2S ferredoxin</fullName>
    </submittedName>
</protein>
<dbReference type="EMBL" id="FO818640">
    <property type="protein sequence ID" value="CDM98511.1"/>
    <property type="molecule type" value="Genomic_DNA"/>
</dbReference>
<dbReference type="Gene3D" id="3.40.30.10">
    <property type="entry name" value="Glutaredoxin"/>
    <property type="match status" value="1"/>
</dbReference>
<accession>A0A9P1P1Y5</accession>
<dbReference type="Proteomes" id="UP000032946">
    <property type="component" value="Chromosome"/>
</dbReference>
<dbReference type="AlphaFoldDB" id="A0A9P1P1Y5"/>
<dbReference type="CDD" id="cd02980">
    <property type="entry name" value="TRX_Fd_family"/>
    <property type="match status" value="1"/>
</dbReference>
<feature type="region of interest" description="Disordered" evidence="1">
    <location>
        <begin position="1"/>
        <end position="32"/>
    </location>
</feature>
<proteinExistence type="predicted"/>
<reference evidence="2 3" key="1">
    <citation type="submission" date="2014-02" db="EMBL/GenBank/DDBJ databases">
        <authorList>
            <person name="Genoscope - CEA"/>
        </authorList>
    </citation>
    <scope>NUCLEOTIDE SEQUENCE [LARGE SCALE GENOMIC DNA]</scope>
    <source>
        <strain evidence="2 3">PCC 8005</strain>
    </source>
</reference>
<evidence type="ECO:0000313" key="2">
    <source>
        <dbReference type="EMBL" id="CDM98511.1"/>
    </source>
</evidence>
<sequence>MRSRFVHNGGMEIFSKTSQMPETQPPQPQTTSDQSRCVLVCQHQSCLRNGSEGTLKAFEDADVPNVKVEASGCLGQCNIGPTVRVIPDETWYYRVQPEDAKAIATQHLQGGKPVQEKLNPRIHPQFNF</sequence>
<name>A0A9P1P1Y5_9CYAN</name>
<keyword evidence="3" id="KW-1185">Reference proteome</keyword>
<gene>
    <name evidence="2" type="ORF">ARTHRO_61112</name>
</gene>
<dbReference type="InterPro" id="IPR036249">
    <property type="entry name" value="Thioredoxin-like_sf"/>
</dbReference>
<dbReference type="SUPFAM" id="SSF52833">
    <property type="entry name" value="Thioredoxin-like"/>
    <property type="match status" value="1"/>
</dbReference>
<dbReference type="PANTHER" id="PTHR47682">
    <property type="entry name" value="TETRATRICOPEPTIDE REPEAT (TPR)-CONTAINING PROTEIN"/>
    <property type="match status" value="1"/>
</dbReference>
<evidence type="ECO:0000313" key="3">
    <source>
        <dbReference type="Proteomes" id="UP000032946"/>
    </source>
</evidence>
<dbReference type="PANTHER" id="PTHR47682:SF1">
    <property type="entry name" value="TETRATRICOPEPTIDE REPEAT (TPR)-CONTAINING PROTEIN"/>
    <property type="match status" value="1"/>
</dbReference>
<evidence type="ECO:0000256" key="1">
    <source>
        <dbReference type="SAM" id="MobiDB-lite"/>
    </source>
</evidence>